<name>A0A450X9B5_9GAMM</name>
<proteinExistence type="predicted"/>
<dbReference type="AlphaFoldDB" id="A0A450X9B5"/>
<dbReference type="EMBL" id="CAADFQ010000002">
    <property type="protein sequence ID" value="VFK27230.1"/>
    <property type="molecule type" value="Genomic_DNA"/>
</dbReference>
<evidence type="ECO:0000313" key="2">
    <source>
        <dbReference type="EMBL" id="VFK27230.1"/>
    </source>
</evidence>
<dbReference type="EMBL" id="CAADFO010000016">
    <property type="protein sequence ID" value="VFK25875.1"/>
    <property type="molecule type" value="Genomic_DNA"/>
</dbReference>
<evidence type="ECO:0000313" key="1">
    <source>
        <dbReference type="EMBL" id="VFK25875.1"/>
    </source>
</evidence>
<evidence type="ECO:0000313" key="3">
    <source>
        <dbReference type="EMBL" id="VFK75103.1"/>
    </source>
</evidence>
<gene>
    <name evidence="1" type="ORF">BECKMB1821G_GA0114241_101640</name>
    <name evidence="3" type="ORF">BECKMB1821H_GA0114242_101540</name>
    <name evidence="2" type="ORF">BECKMB1821I_GA0114274_100291</name>
</gene>
<accession>A0A450X9B5</accession>
<protein>
    <submittedName>
        <fullName evidence="1">Uncharacterized protein</fullName>
    </submittedName>
</protein>
<dbReference type="EMBL" id="CAADGH010000015">
    <property type="protein sequence ID" value="VFK75103.1"/>
    <property type="molecule type" value="Genomic_DNA"/>
</dbReference>
<organism evidence="1">
    <name type="scientific">Candidatus Kentrum sp. MB</name>
    <dbReference type="NCBI Taxonomy" id="2138164"/>
    <lineage>
        <taxon>Bacteria</taxon>
        <taxon>Pseudomonadati</taxon>
        <taxon>Pseudomonadota</taxon>
        <taxon>Gammaproteobacteria</taxon>
        <taxon>Candidatus Kentrum</taxon>
    </lineage>
</organism>
<sequence>MISEDGKGDVCLFRGWNSERTLKEQNRNV</sequence>
<reference evidence="1" key="1">
    <citation type="submission" date="2019-02" db="EMBL/GenBank/DDBJ databases">
        <authorList>
            <person name="Gruber-Vodicka R. H."/>
            <person name="Seah K. B. B."/>
        </authorList>
    </citation>
    <scope>NUCLEOTIDE SEQUENCE</scope>
    <source>
        <strain evidence="1">BECK_BZ197</strain>
        <strain evidence="3">BECK_BZ198</strain>
        <strain evidence="2">BECK_BZ199</strain>
    </source>
</reference>